<dbReference type="EMBL" id="SMMG02000002">
    <property type="protein sequence ID" value="KAA3484619.1"/>
    <property type="molecule type" value="Genomic_DNA"/>
</dbReference>
<evidence type="ECO:0000256" key="1">
    <source>
        <dbReference type="SAM" id="MobiDB-lite"/>
    </source>
</evidence>
<sequence>MLQDARPVRICKAPVDKIRKLGVEEFRATADDDLERAKFWLENTIRVLDEVPCTPVKCLKCAGNMIVSEYEREFVRLSKNASEWVQTEAKMLKRFEEGLNKDIKVLIRILKLREFVVLVERAHKAKELIKEKRQAEREARVTSKKFMNKTQLSTSKKSKNYHERFATSMEYSGKE</sequence>
<feature type="region of interest" description="Disordered" evidence="1">
    <location>
        <begin position="140"/>
        <end position="159"/>
    </location>
</feature>
<organism evidence="2 3">
    <name type="scientific">Gossypium australe</name>
    <dbReference type="NCBI Taxonomy" id="47621"/>
    <lineage>
        <taxon>Eukaryota</taxon>
        <taxon>Viridiplantae</taxon>
        <taxon>Streptophyta</taxon>
        <taxon>Embryophyta</taxon>
        <taxon>Tracheophyta</taxon>
        <taxon>Spermatophyta</taxon>
        <taxon>Magnoliopsida</taxon>
        <taxon>eudicotyledons</taxon>
        <taxon>Gunneridae</taxon>
        <taxon>Pentapetalae</taxon>
        <taxon>rosids</taxon>
        <taxon>malvids</taxon>
        <taxon>Malvales</taxon>
        <taxon>Malvaceae</taxon>
        <taxon>Malvoideae</taxon>
        <taxon>Gossypium</taxon>
    </lineage>
</organism>
<evidence type="ECO:0000313" key="2">
    <source>
        <dbReference type="EMBL" id="KAA3484619.1"/>
    </source>
</evidence>
<proteinExistence type="predicted"/>
<keyword evidence="3" id="KW-1185">Reference proteome</keyword>
<protein>
    <submittedName>
        <fullName evidence="2">Gag-Pol polyprotein</fullName>
    </submittedName>
</protein>
<accession>A0A5B6WRT8</accession>
<evidence type="ECO:0000313" key="3">
    <source>
        <dbReference type="Proteomes" id="UP000325315"/>
    </source>
</evidence>
<gene>
    <name evidence="2" type="ORF">EPI10_006693</name>
</gene>
<dbReference type="OrthoDB" id="2272416at2759"/>
<name>A0A5B6WRT8_9ROSI</name>
<dbReference type="AlphaFoldDB" id="A0A5B6WRT8"/>
<dbReference type="Proteomes" id="UP000325315">
    <property type="component" value="Unassembled WGS sequence"/>
</dbReference>
<reference evidence="3" key="1">
    <citation type="journal article" date="2019" name="Plant Biotechnol. J.">
        <title>Genome sequencing of the Australian wild diploid species Gossypium australe highlights disease resistance and delayed gland morphogenesis.</title>
        <authorList>
            <person name="Cai Y."/>
            <person name="Cai X."/>
            <person name="Wang Q."/>
            <person name="Wang P."/>
            <person name="Zhang Y."/>
            <person name="Cai C."/>
            <person name="Xu Y."/>
            <person name="Wang K."/>
            <person name="Zhou Z."/>
            <person name="Wang C."/>
            <person name="Geng S."/>
            <person name="Li B."/>
            <person name="Dong Q."/>
            <person name="Hou Y."/>
            <person name="Wang H."/>
            <person name="Ai P."/>
            <person name="Liu Z."/>
            <person name="Yi F."/>
            <person name="Sun M."/>
            <person name="An G."/>
            <person name="Cheng J."/>
            <person name="Zhang Y."/>
            <person name="Shi Q."/>
            <person name="Xie Y."/>
            <person name="Shi X."/>
            <person name="Chang Y."/>
            <person name="Huang F."/>
            <person name="Chen Y."/>
            <person name="Hong S."/>
            <person name="Mi L."/>
            <person name="Sun Q."/>
            <person name="Zhang L."/>
            <person name="Zhou B."/>
            <person name="Peng R."/>
            <person name="Zhang X."/>
            <person name="Liu F."/>
        </authorList>
    </citation>
    <scope>NUCLEOTIDE SEQUENCE [LARGE SCALE GENOMIC DNA]</scope>
    <source>
        <strain evidence="3">cv. PA1801</strain>
    </source>
</reference>
<comment type="caution">
    <text evidence="2">The sequence shown here is derived from an EMBL/GenBank/DDBJ whole genome shotgun (WGS) entry which is preliminary data.</text>
</comment>